<proteinExistence type="predicted"/>
<evidence type="ECO:0000256" key="2">
    <source>
        <dbReference type="SAM" id="Phobius"/>
    </source>
</evidence>
<dbReference type="FunCoup" id="A0A177CUN0">
    <property type="interactions" value="27"/>
</dbReference>
<evidence type="ECO:0008006" key="5">
    <source>
        <dbReference type="Google" id="ProtNLM"/>
    </source>
</evidence>
<dbReference type="PANTHER" id="PTHR47534:SF3">
    <property type="entry name" value="ALCOHOL DEHYDROGENASE-LIKE C-TERMINAL DOMAIN-CONTAINING PROTEIN"/>
    <property type="match status" value="1"/>
</dbReference>
<keyword evidence="1" id="KW-0560">Oxidoreductase</keyword>
<reference evidence="3 4" key="1">
    <citation type="submission" date="2016-05" db="EMBL/GenBank/DDBJ databases">
        <title>Comparative analysis of secretome profiles of manganese(II)-oxidizing ascomycete fungi.</title>
        <authorList>
            <consortium name="DOE Joint Genome Institute"/>
            <person name="Zeiner C.A."/>
            <person name="Purvine S.O."/>
            <person name="Zink E.M."/>
            <person name="Wu S."/>
            <person name="Pasa-Tolic L."/>
            <person name="Chaput D.L."/>
            <person name="Haridas S."/>
            <person name="Grigoriev I.V."/>
            <person name="Santelli C.M."/>
            <person name="Hansel C.M."/>
        </authorList>
    </citation>
    <scope>NUCLEOTIDE SEQUENCE [LARGE SCALE GENOMIC DNA]</scope>
    <source>
        <strain evidence="3 4">AP3s5-JAC2a</strain>
    </source>
</reference>
<accession>A0A177CUN0</accession>
<keyword evidence="2" id="KW-1133">Transmembrane helix</keyword>
<dbReference type="STRING" id="1460663.A0A177CUN0"/>
<organism evidence="3 4">
    <name type="scientific">Paraphaeosphaeria sporulosa</name>
    <dbReference type="NCBI Taxonomy" id="1460663"/>
    <lineage>
        <taxon>Eukaryota</taxon>
        <taxon>Fungi</taxon>
        <taxon>Dikarya</taxon>
        <taxon>Ascomycota</taxon>
        <taxon>Pezizomycotina</taxon>
        <taxon>Dothideomycetes</taxon>
        <taxon>Pleosporomycetidae</taxon>
        <taxon>Pleosporales</taxon>
        <taxon>Massarineae</taxon>
        <taxon>Didymosphaeriaceae</taxon>
        <taxon>Paraphaeosphaeria</taxon>
    </lineage>
</organism>
<name>A0A177CUN0_9PLEO</name>
<dbReference type="OrthoDB" id="2898509at2759"/>
<dbReference type="RefSeq" id="XP_018040945.1">
    <property type="nucleotide sequence ID" value="XM_018180755.1"/>
</dbReference>
<keyword evidence="2" id="KW-0812">Transmembrane</keyword>
<keyword evidence="4" id="KW-1185">Reference proteome</keyword>
<evidence type="ECO:0000313" key="3">
    <source>
        <dbReference type="EMBL" id="OAG10580.1"/>
    </source>
</evidence>
<dbReference type="InterPro" id="IPR036291">
    <property type="entry name" value="NAD(P)-bd_dom_sf"/>
</dbReference>
<dbReference type="InterPro" id="IPR052228">
    <property type="entry name" value="Sec_Metab_Biosynth_Oxidored"/>
</dbReference>
<evidence type="ECO:0000313" key="4">
    <source>
        <dbReference type="Proteomes" id="UP000077069"/>
    </source>
</evidence>
<dbReference type="Proteomes" id="UP000077069">
    <property type="component" value="Unassembled WGS sequence"/>
</dbReference>
<dbReference type="EMBL" id="KV441549">
    <property type="protein sequence ID" value="OAG10580.1"/>
    <property type="molecule type" value="Genomic_DNA"/>
</dbReference>
<gene>
    <name evidence="3" type="ORF">CC84DRAFT_1184570</name>
</gene>
<dbReference type="GeneID" id="28764241"/>
<protein>
    <recommendedName>
        <fullName evidence="5">NAD(P)-binding protein</fullName>
    </recommendedName>
</protein>
<dbReference type="InParanoid" id="A0A177CUN0"/>
<sequence length="329" mass="35617">MVDLTTIHASNASLPTHLTAVFVGGTSGIGLYTLLALARRCKVPNIYFIGRSQQAADRILADPHTLNPNGTYTFIPSDVSLIKNVDAVCAQIAARESHINILCLSQGTMSVGQETSEGMHLIASLILHSRIRFTVNLLPLLRAAPGTKRVVSIFTGTKEGPLTAPELQMRTVKSPLKARGQAASAVTLLLEEMGRRAPEVGFVHTYPGFVSSNIGRDFGVVVKGLGWVLERTVGKWLYIPVEESGERNLWLCTSGRFAGAAAGEEKGVEVAVGTDGRAGSGVYTIDEKGESGCEAVLQVLRDMRVQKRDVWAWEEVRKEFLRITGKESM</sequence>
<dbReference type="GO" id="GO:0016491">
    <property type="term" value="F:oxidoreductase activity"/>
    <property type="evidence" value="ECO:0007669"/>
    <property type="project" value="UniProtKB-KW"/>
</dbReference>
<dbReference type="Gene3D" id="3.40.50.720">
    <property type="entry name" value="NAD(P)-binding Rossmann-like Domain"/>
    <property type="match status" value="1"/>
</dbReference>
<evidence type="ECO:0000256" key="1">
    <source>
        <dbReference type="ARBA" id="ARBA00023002"/>
    </source>
</evidence>
<dbReference type="PANTHER" id="PTHR47534">
    <property type="entry name" value="YALI0E05731P"/>
    <property type="match status" value="1"/>
</dbReference>
<feature type="transmembrane region" description="Helical" evidence="2">
    <location>
        <begin position="20"/>
        <end position="38"/>
    </location>
</feature>
<dbReference type="SUPFAM" id="SSF51735">
    <property type="entry name" value="NAD(P)-binding Rossmann-fold domains"/>
    <property type="match status" value="1"/>
</dbReference>
<keyword evidence="2" id="KW-0472">Membrane</keyword>
<dbReference type="AlphaFoldDB" id="A0A177CUN0"/>